<evidence type="ECO:0000259" key="5">
    <source>
        <dbReference type="PROSITE" id="PS51900"/>
    </source>
</evidence>
<comment type="caution">
    <text evidence="6">The sequence shown here is derived from an EMBL/GenBank/DDBJ whole genome shotgun (WGS) entry which is preliminary data.</text>
</comment>
<dbReference type="InterPro" id="IPR013762">
    <property type="entry name" value="Integrase-like_cat_sf"/>
</dbReference>
<reference evidence="6 7" key="1">
    <citation type="submission" date="2016-06" db="EMBL/GenBank/DDBJ databases">
        <title>Genome sequence of halotolerant plant growth promoting strain of Halomonas elongata HEK1 isolated from salterns of Rann of Kutch, Gujarat, India.</title>
        <authorList>
            <person name="Gaba S."/>
            <person name="Singh R.N."/>
            <person name="Abrol S."/>
            <person name="Kaushik R."/>
            <person name="Saxena A.K."/>
        </authorList>
    </citation>
    <scope>NUCLEOTIDE SEQUENCE [LARGE SCALE GENOMIC DNA]</scope>
    <source>
        <strain evidence="6 7">HEK1</strain>
    </source>
</reference>
<dbReference type="AlphaFoldDB" id="A0A1B8NYF1"/>
<evidence type="ECO:0000313" key="6">
    <source>
        <dbReference type="EMBL" id="OBX35003.1"/>
    </source>
</evidence>
<dbReference type="InterPro" id="IPR010998">
    <property type="entry name" value="Integrase_recombinase_N"/>
</dbReference>
<dbReference type="CDD" id="cd00397">
    <property type="entry name" value="DNA_BRE_C"/>
    <property type="match status" value="1"/>
</dbReference>
<dbReference type="PATRIC" id="fig|2746.7.peg.4188"/>
<name>A0A1B8NYF1_HALEL</name>
<sequence length="276" mass="32293">MPKDFNNISFPELLTEYFFEKWLAAKTQESYAGPVRRLRHYFGEDAYPGDISRRMVHRWRSAILSTPQNPNGIAATSWNNYARHLRALYNFGIEQEYIPLEKNPFHGVAVRELQRRHKTLNASDIARAREALELCRRYEVIKHEPSPLHPAWFWSVVVEMFYHTGIRLNQLLTIQGRDINLRQKTFVASADGAKNGRESTLPITEPLYPHLLTLMRSASAAGFKRGDQLFNVNRFSERHRRDVMDTWQVERFFNRLSQYSGGRITPTVSATPWRRT</sequence>
<evidence type="ECO:0000256" key="3">
    <source>
        <dbReference type="ARBA" id="ARBA00023172"/>
    </source>
</evidence>
<dbReference type="GO" id="GO:0003677">
    <property type="term" value="F:DNA binding"/>
    <property type="evidence" value="ECO:0007669"/>
    <property type="project" value="UniProtKB-UniRule"/>
</dbReference>
<accession>A0A1B8NYF1</accession>
<dbReference type="EMBL" id="MAJD01000002">
    <property type="protein sequence ID" value="OBX35003.1"/>
    <property type="molecule type" value="Genomic_DNA"/>
</dbReference>
<gene>
    <name evidence="6" type="ORF">A8U91_04066</name>
</gene>
<dbReference type="PROSITE" id="PS51900">
    <property type="entry name" value="CB"/>
    <property type="match status" value="1"/>
</dbReference>
<organism evidence="6 7">
    <name type="scientific">Halomonas elongata</name>
    <dbReference type="NCBI Taxonomy" id="2746"/>
    <lineage>
        <taxon>Bacteria</taxon>
        <taxon>Pseudomonadati</taxon>
        <taxon>Pseudomonadota</taxon>
        <taxon>Gammaproteobacteria</taxon>
        <taxon>Oceanospirillales</taxon>
        <taxon>Halomonadaceae</taxon>
        <taxon>Halomonas</taxon>
    </lineage>
</organism>
<dbReference type="Gene3D" id="1.10.443.10">
    <property type="entry name" value="Intergrase catalytic core"/>
    <property type="match status" value="1"/>
</dbReference>
<keyword evidence="2 4" id="KW-0238">DNA-binding</keyword>
<dbReference type="Proteomes" id="UP000092504">
    <property type="component" value="Unassembled WGS sequence"/>
</dbReference>
<feature type="domain" description="Core-binding (CB)" evidence="5">
    <location>
        <begin position="8"/>
        <end position="93"/>
    </location>
</feature>
<evidence type="ECO:0000256" key="2">
    <source>
        <dbReference type="ARBA" id="ARBA00023125"/>
    </source>
</evidence>
<keyword evidence="1" id="KW-0229">DNA integration</keyword>
<dbReference type="SUPFAM" id="SSF56349">
    <property type="entry name" value="DNA breaking-rejoining enzymes"/>
    <property type="match status" value="1"/>
</dbReference>
<protein>
    <submittedName>
        <fullName evidence="6">Site-specific tyrosine recombinase XerD</fullName>
    </submittedName>
</protein>
<evidence type="ECO:0000256" key="1">
    <source>
        <dbReference type="ARBA" id="ARBA00022908"/>
    </source>
</evidence>
<evidence type="ECO:0000256" key="4">
    <source>
        <dbReference type="PROSITE-ProRule" id="PRU01248"/>
    </source>
</evidence>
<dbReference type="GO" id="GO:0006310">
    <property type="term" value="P:DNA recombination"/>
    <property type="evidence" value="ECO:0007669"/>
    <property type="project" value="UniProtKB-KW"/>
</dbReference>
<dbReference type="InterPro" id="IPR011010">
    <property type="entry name" value="DNA_brk_join_enz"/>
</dbReference>
<proteinExistence type="predicted"/>
<dbReference type="GO" id="GO:0015074">
    <property type="term" value="P:DNA integration"/>
    <property type="evidence" value="ECO:0007669"/>
    <property type="project" value="UniProtKB-KW"/>
</dbReference>
<keyword evidence="3" id="KW-0233">DNA recombination</keyword>
<evidence type="ECO:0000313" key="7">
    <source>
        <dbReference type="Proteomes" id="UP000092504"/>
    </source>
</evidence>
<dbReference type="Gene3D" id="1.10.150.130">
    <property type="match status" value="1"/>
</dbReference>
<dbReference type="InterPro" id="IPR044068">
    <property type="entry name" value="CB"/>
</dbReference>